<dbReference type="Proteomes" id="UP001233172">
    <property type="component" value="Unassembled WGS sequence"/>
</dbReference>
<gene>
    <name evidence="2" type="ORF">Bpfe_023304</name>
</gene>
<dbReference type="EMBL" id="JASAOG010000153">
    <property type="protein sequence ID" value="KAK0047320.1"/>
    <property type="molecule type" value="Genomic_DNA"/>
</dbReference>
<evidence type="ECO:0000313" key="2">
    <source>
        <dbReference type="EMBL" id="KAK0047320.1"/>
    </source>
</evidence>
<keyword evidence="3" id="KW-1185">Reference proteome</keyword>
<evidence type="ECO:0000256" key="1">
    <source>
        <dbReference type="SAM" id="MobiDB-lite"/>
    </source>
</evidence>
<reference evidence="2" key="1">
    <citation type="journal article" date="2023" name="PLoS Negl. Trop. Dis.">
        <title>A genome sequence for Biomphalaria pfeifferi, the major vector snail for the human-infecting parasite Schistosoma mansoni.</title>
        <authorList>
            <person name="Bu L."/>
            <person name="Lu L."/>
            <person name="Laidemitt M.R."/>
            <person name="Zhang S.M."/>
            <person name="Mutuku M."/>
            <person name="Mkoji G."/>
            <person name="Steinauer M."/>
            <person name="Loker E.S."/>
        </authorList>
    </citation>
    <scope>NUCLEOTIDE SEQUENCE</scope>
    <source>
        <strain evidence="2">KasaAsao</strain>
    </source>
</reference>
<organism evidence="2 3">
    <name type="scientific">Biomphalaria pfeifferi</name>
    <name type="common">Bloodfluke planorb</name>
    <name type="synonym">Freshwater snail</name>
    <dbReference type="NCBI Taxonomy" id="112525"/>
    <lineage>
        <taxon>Eukaryota</taxon>
        <taxon>Metazoa</taxon>
        <taxon>Spiralia</taxon>
        <taxon>Lophotrochozoa</taxon>
        <taxon>Mollusca</taxon>
        <taxon>Gastropoda</taxon>
        <taxon>Heterobranchia</taxon>
        <taxon>Euthyneura</taxon>
        <taxon>Panpulmonata</taxon>
        <taxon>Hygrophila</taxon>
        <taxon>Lymnaeoidea</taxon>
        <taxon>Planorbidae</taxon>
        <taxon>Biomphalaria</taxon>
    </lineage>
</organism>
<accession>A0AAD8B3H6</accession>
<feature type="compositionally biased region" description="Basic and acidic residues" evidence="1">
    <location>
        <begin position="116"/>
        <end position="125"/>
    </location>
</feature>
<feature type="region of interest" description="Disordered" evidence="1">
    <location>
        <begin position="116"/>
        <end position="135"/>
    </location>
</feature>
<reference evidence="2" key="2">
    <citation type="submission" date="2023-04" db="EMBL/GenBank/DDBJ databases">
        <authorList>
            <person name="Bu L."/>
            <person name="Lu L."/>
            <person name="Laidemitt M.R."/>
            <person name="Zhang S.M."/>
            <person name="Mutuku M."/>
            <person name="Mkoji G."/>
            <person name="Steinauer M."/>
            <person name="Loker E.S."/>
        </authorList>
    </citation>
    <scope>NUCLEOTIDE SEQUENCE</scope>
    <source>
        <strain evidence="2">KasaAsao</strain>
        <tissue evidence="2">Whole Snail</tissue>
    </source>
</reference>
<sequence length="135" mass="15295">MGIILPKSCFKHSFKIKDQKLGPARTSAEVLTRITEIRNDSTELLRSEETLYYDATNRSHKKSIDSVLSSETSDYGTLGNEGTLKRLNKRKSGKHQMSKYSTVSSETSDYYTLVRDKKSARRKSEQVTAVVEPKT</sequence>
<proteinExistence type="predicted"/>
<name>A0AAD8B3H6_BIOPF</name>
<evidence type="ECO:0000313" key="3">
    <source>
        <dbReference type="Proteomes" id="UP001233172"/>
    </source>
</evidence>
<dbReference type="AlphaFoldDB" id="A0AAD8B3H6"/>
<comment type="caution">
    <text evidence="2">The sequence shown here is derived from an EMBL/GenBank/DDBJ whole genome shotgun (WGS) entry which is preliminary data.</text>
</comment>
<feature type="non-terminal residue" evidence="2">
    <location>
        <position position="1"/>
    </location>
</feature>
<protein>
    <submittedName>
        <fullName evidence="2">Uncharacterized protein</fullName>
    </submittedName>
</protein>